<gene>
    <name evidence="1" type="ORF">ERS008198_03328</name>
</gene>
<accession>A0A655DJ33</accession>
<organism evidence="1 2">
    <name type="scientific">Salmonella enterica subsp. enterica serovar Bovismorbificans</name>
    <dbReference type="NCBI Taxonomy" id="58097"/>
    <lineage>
        <taxon>Bacteria</taxon>
        <taxon>Pseudomonadati</taxon>
        <taxon>Pseudomonadota</taxon>
        <taxon>Gammaproteobacteria</taxon>
        <taxon>Enterobacterales</taxon>
        <taxon>Enterobacteriaceae</taxon>
        <taxon>Salmonella</taxon>
    </lineage>
</organism>
<evidence type="ECO:0000313" key="1">
    <source>
        <dbReference type="EMBL" id="CNU68680.1"/>
    </source>
</evidence>
<name>A0A655DJ33_SALET</name>
<protein>
    <submittedName>
        <fullName evidence="1">Uncharacterized protein</fullName>
    </submittedName>
</protein>
<dbReference type="Proteomes" id="UP000041314">
    <property type="component" value="Unassembled WGS sequence"/>
</dbReference>
<proteinExistence type="predicted"/>
<sequence>MRGLWPHSVQAGQFTRRQTEQIRWRMDILPFHQLVDDLIAHPVYIHRPARHKMFQRLFTLRAANQPAGTTGNGFAFNALYVRSAHRTVRWKHNRTRLFRAFGQNHVDHLRDHISCPTDNHLIANAQAKSLNFIGIMQRGIADQHTSHLNRFQTRHRRNRPGAPDLKLNIAHKSHLLLSRKFKRHRPARRAGHKAQLFLQSQRVDLNHHAVDIKTERGAIFFDVVIKIQYRLGRIAQRHAIADR</sequence>
<evidence type="ECO:0000313" key="2">
    <source>
        <dbReference type="Proteomes" id="UP000041314"/>
    </source>
</evidence>
<dbReference type="AlphaFoldDB" id="A0A655DJ33"/>
<reference evidence="1 2" key="1">
    <citation type="submission" date="2015-03" db="EMBL/GenBank/DDBJ databases">
        <authorList>
            <consortium name="Pathogen Informatics"/>
        </authorList>
    </citation>
    <scope>NUCLEOTIDE SEQUENCE [LARGE SCALE GENOMIC DNA]</scope>
    <source>
        <strain evidence="1 2">A1104</strain>
    </source>
</reference>
<dbReference type="EMBL" id="CQPA01000031">
    <property type="protein sequence ID" value="CNU68680.1"/>
    <property type="molecule type" value="Genomic_DNA"/>
</dbReference>